<proteinExistence type="predicted"/>
<accession>A0ACC8X9R9</accession>
<reference evidence="1" key="1">
    <citation type="submission" date="2016-08" db="EMBL/GenBank/DDBJ databases">
        <authorList>
            <person name="Ngugi D.K."/>
            <person name="Miyake S."/>
            <person name="Stingl U."/>
        </authorList>
    </citation>
    <scope>NUCLEOTIDE SEQUENCE</scope>
    <source>
        <strain evidence="1">SCG-D08WGA-EpuloA1</strain>
    </source>
</reference>
<protein>
    <submittedName>
        <fullName evidence="1">Uncharacterized protein</fullName>
    </submittedName>
</protein>
<dbReference type="Proteomes" id="UP000188637">
    <property type="component" value="Unassembled WGS sequence"/>
</dbReference>
<name>A0ACC8X9R9_9FIRM</name>
<dbReference type="EMBL" id="LJHD01000273">
    <property type="protein sequence ID" value="ONI39022.1"/>
    <property type="molecule type" value="Genomic_DNA"/>
</dbReference>
<gene>
    <name evidence="1" type="ORF">AN640_00420</name>
</gene>
<evidence type="ECO:0000313" key="1">
    <source>
        <dbReference type="EMBL" id="ONI39022.1"/>
    </source>
</evidence>
<organism evidence="1 2">
    <name type="scientific">Candidatus Epulonipiscium fishelsonii</name>
    <dbReference type="NCBI Taxonomy" id="77094"/>
    <lineage>
        <taxon>Bacteria</taxon>
        <taxon>Bacillati</taxon>
        <taxon>Bacillota</taxon>
        <taxon>Clostridia</taxon>
        <taxon>Lachnospirales</taxon>
        <taxon>Lachnospiraceae</taxon>
        <taxon>Candidatus Epulonipiscium</taxon>
    </lineage>
</organism>
<keyword evidence="2" id="KW-1185">Reference proteome</keyword>
<comment type="caution">
    <text evidence="1">The sequence shown here is derived from an EMBL/GenBank/DDBJ whole genome shotgun (WGS) entry which is preliminary data.</text>
</comment>
<evidence type="ECO:0000313" key="2">
    <source>
        <dbReference type="Proteomes" id="UP000188637"/>
    </source>
</evidence>
<sequence length="264" mass="29647">MKIFYFTATGNSLHVAKSIGGELYSIPKMIKEKNFEFTAEKIGIIFPIYAMSVPAYIEEFLRKVTFKSDYLFAIMSYGIFNGAATDHLCSIAKEVGLNFSYINTVKMVDNWIPGFDMQKQIDTEHKKQIGNQLEIIKADIESSKKQLPKNSVLRKLATNHIVNAAKKPSPKASLHGNIIGLGIKNFITVEDKCEQCGVCTRVCPVNNISLDKENKTITLDNKCISCFSCIHNCPSKVIHMKGEKSTTRFKNSHIELKEIIEANN</sequence>